<keyword evidence="10 11" id="KW-0472">Membrane</keyword>
<dbReference type="InterPro" id="IPR002610">
    <property type="entry name" value="Peptidase_S54_rhomboid-like"/>
</dbReference>
<comment type="function">
    <text evidence="11">Serine protease involved in intramembrane proteolysis.</text>
</comment>
<dbReference type="GO" id="GO:0016020">
    <property type="term" value="C:membrane"/>
    <property type="evidence" value="ECO:0007669"/>
    <property type="project" value="UniProtKB-SubCell"/>
</dbReference>
<protein>
    <recommendedName>
        <fullName evidence="4">rhomboid protease</fullName>
        <ecNumber evidence="4">3.4.21.105</ecNumber>
    </recommendedName>
</protein>
<proteinExistence type="inferred from homology"/>
<keyword evidence="5 11" id="KW-0645">Protease</keyword>
<comment type="caution">
    <text evidence="13">The sequence shown here is derived from an EMBL/GenBank/DDBJ whole genome shotgun (WGS) entry which is preliminary data.</text>
</comment>
<dbReference type="Gene3D" id="1.20.1540.10">
    <property type="entry name" value="Rhomboid-like"/>
    <property type="match status" value="1"/>
</dbReference>
<dbReference type="AlphaFoldDB" id="A0A816WXG5"/>
<reference evidence="13" key="1">
    <citation type="submission" date="2021-02" db="EMBL/GenBank/DDBJ databases">
        <authorList>
            <person name="Nowell W R."/>
        </authorList>
    </citation>
    <scope>NUCLEOTIDE SEQUENCE</scope>
</reference>
<evidence type="ECO:0000256" key="5">
    <source>
        <dbReference type="ARBA" id="ARBA00022670"/>
    </source>
</evidence>
<keyword evidence="9 11" id="KW-1133">Transmembrane helix</keyword>
<feature type="transmembrane region" description="Helical" evidence="11">
    <location>
        <begin position="240"/>
        <end position="259"/>
    </location>
</feature>
<name>A0A816WXG5_9BILA</name>
<evidence type="ECO:0000256" key="2">
    <source>
        <dbReference type="ARBA" id="ARBA00004141"/>
    </source>
</evidence>
<comment type="subcellular location">
    <subcellularLocation>
        <location evidence="2 11">Membrane</location>
        <topology evidence="2 11">Multi-pass membrane protein</topology>
    </subcellularLocation>
</comment>
<feature type="transmembrane region" description="Helical" evidence="11">
    <location>
        <begin position="271"/>
        <end position="294"/>
    </location>
</feature>
<dbReference type="PANTHER" id="PTHR22936:SF69">
    <property type="entry name" value="RHOMBOID-LIKE PROTEIN"/>
    <property type="match status" value="1"/>
</dbReference>
<evidence type="ECO:0000256" key="8">
    <source>
        <dbReference type="ARBA" id="ARBA00022825"/>
    </source>
</evidence>
<dbReference type="EMBL" id="CAJNRE010015662">
    <property type="protein sequence ID" value="CAF2139690.1"/>
    <property type="molecule type" value="Genomic_DNA"/>
</dbReference>
<keyword evidence="6 11" id="KW-0812">Transmembrane</keyword>
<feature type="transmembrane region" description="Helical" evidence="11">
    <location>
        <begin position="183"/>
        <end position="202"/>
    </location>
</feature>
<evidence type="ECO:0000256" key="9">
    <source>
        <dbReference type="ARBA" id="ARBA00022989"/>
    </source>
</evidence>
<evidence type="ECO:0000256" key="7">
    <source>
        <dbReference type="ARBA" id="ARBA00022801"/>
    </source>
</evidence>
<dbReference type="EC" id="3.4.21.105" evidence="4"/>
<dbReference type="Proteomes" id="UP000663824">
    <property type="component" value="Unassembled WGS sequence"/>
</dbReference>
<gene>
    <name evidence="13" type="ORF">MBJ925_LOCUS29278</name>
</gene>
<evidence type="ECO:0000313" key="13">
    <source>
        <dbReference type="EMBL" id="CAF2139690.1"/>
    </source>
</evidence>
<evidence type="ECO:0000256" key="10">
    <source>
        <dbReference type="ARBA" id="ARBA00023136"/>
    </source>
</evidence>
<evidence type="ECO:0000259" key="12">
    <source>
        <dbReference type="Pfam" id="PF01694"/>
    </source>
</evidence>
<organism evidence="13 14">
    <name type="scientific">Rotaria magnacalcarata</name>
    <dbReference type="NCBI Taxonomy" id="392030"/>
    <lineage>
        <taxon>Eukaryota</taxon>
        <taxon>Metazoa</taxon>
        <taxon>Spiralia</taxon>
        <taxon>Gnathifera</taxon>
        <taxon>Rotifera</taxon>
        <taxon>Eurotatoria</taxon>
        <taxon>Bdelloidea</taxon>
        <taxon>Philodinida</taxon>
        <taxon>Philodinidae</taxon>
        <taxon>Rotaria</taxon>
    </lineage>
</organism>
<accession>A0A816WXG5</accession>
<evidence type="ECO:0000256" key="1">
    <source>
        <dbReference type="ARBA" id="ARBA00000156"/>
    </source>
</evidence>
<comment type="catalytic activity">
    <reaction evidence="1 11">
        <text>Cleaves type-1 transmembrane domains using a catalytic dyad composed of serine and histidine that are contributed by different transmembrane domains.</text>
        <dbReference type="EC" id="3.4.21.105"/>
    </reaction>
</comment>
<feature type="transmembrane region" description="Helical" evidence="11">
    <location>
        <begin position="214"/>
        <end position="234"/>
    </location>
</feature>
<evidence type="ECO:0000256" key="4">
    <source>
        <dbReference type="ARBA" id="ARBA00013039"/>
    </source>
</evidence>
<evidence type="ECO:0000256" key="6">
    <source>
        <dbReference type="ARBA" id="ARBA00022692"/>
    </source>
</evidence>
<dbReference type="SUPFAM" id="SSF144091">
    <property type="entry name" value="Rhomboid-like"/>
    <property type="match status" value="1"/>
</dbReference>
<evidence type="ECO:0000256" key="3">
    <source>
        <dbReference type="ARBA" id="ARBA00009045"/>
    </source>
</evidence>
<feature type="domain" description="Peptidase S54 rhomboid" evidence="12">
    <location>
        <begin position="118"/>
        <end position="255"/>
    </location>
</feature>
<comment type="similarity">
    <text evidence="3 11">Belongs to the peptidase S54 family.</text>
</comment>
<dbReference type="PANTHER" id="PTHR22936">
    <property type="entry name" value="RHOMBOID-RELATED"/>
    <property type="match status" value="1"/>
</dbReference>
<feature type="transmembrane region" description="Helical" evidence="11">
    <location>
        <begin position="20"/>
        <end position="40"/>
    </location>
</feature>
<sequence>MTWLKKMFVDENRRKSDTHFPFFILCISIIDVALLIYTIVNNNGIAPMSENPMAGASSLTLIRNGAKFVPCMKSTQNNFVSYTVNCTSISSITNTTCTYEQYLWYVCNVENLKGFPYQAYRFFVPIFLHGGIIHLILNLFGQLCLGTEFERKFGSIRVFIIYILSGIGGVLLSAVGLPTYPGVGASGALMGIIAVHIIDIIRCWNDLPNHWTEIIMNGISALVSLIIGIFVPMIDYMAHLGGFIVGILSGLLLCPNLYWQIRDDWTAVKSRLIIMIISSVLLLAFFLGGFIGFFQTTAPVVYIAN</sequence>
<dbReference type="InterPro" id="IPR022764">
    <property type="entry name" value="Peptidase_S54_rhomboid_dom"/>
</dbReference>
<evidence type="ECO:0000313" key="14">
    <source>
        <dbReference type="Proteomes" id="UP000663824"/>
    </source>
</evidence>
<dbReference type="InterPro" id="IPR035952">
    <property type="entry name" value="Rhomboid-like_sf"/>
</dbReference>
<dbReference type="Pfam" id="PF01694">
    <property type="entry name" value="Rhomboid"/>
    <property type="match status" value="1"/>
</dbReference>
<keyword evidence="8 11" id="KW-0720">Serine protease</keyword>
<dbReference type="GO" id="GO:0004252">
    <property type="term" value="F:serine-type endopeptidase activity"/>
    <property type="evidence" value="ECO:0007669"/>
    <property type="project" value="InterPro"/>
</dbReference>
<evidence type="ECO:0000256" key="11">
    <source>
        <dbReference type="RuleBase" id="RU362115"/>
    </source>
</evidence>
<feature type="transmembrane region" description="Helical" evidence="11">
    <location>
        <begin position="158"/>
        <end position="177"/>
    </location>
</feature>
<keyword evidence="7 11" id="KW-0378">Hydrolase</keyword>
<dbReference type="GO" id="GO:0006508">
    <property type="term" value="P:proteolysis"/>
    <property type="evidence" value="ECO:0007669"/>
    <property type="project" value="UniProtKB-KW"/>
</dbReference>
<feature type="transmembrane region" description="Helical" evidence="11">
    <location>
        <begin position="122"/>
        <end position="146"/>
    </location>
</feature>